<organism evidence="1 2">
    <name type="scientific">Kaistia hirudinis</name>
    <dbReference type="NCBI Taxonomy" id="1293440"/>
    <lineage>
        <taxon>Bacteria</taxon>
        <taxon>Pseudomonadati</taxon>
        <taxon>Pseudomonadota</taxon>
        <taxon>Alphaproteobacteria</taxon>
        <taxon>Hyphomicrobiales</taxon>
        <taxon>Kaistiaceae</taxon>
        <taxon>Kaistia</taxon>
    </lineage>
</organism>
<evidence type="ECO:0000313" key="1">
    <source>
        <dbReference type="EMBL" id="MBB3933807.1"/>
    </source>
</evidence>
<keyword evidence="2" id="KW-1185">Reference proteome</keyword>
<accession>A0A840AXP5</accession>
<dbReference type="EMBL" id="JACIDS010000008">
    <property type="protein sequence ID" value="MBB3933807.1"/>
    <property type="molecule type" value="Genomic_DNA"/>
</dbReference>
<dbReference type="Proteomes" id="UP000553963">
    <property type="component" value="Unassembled WGS sequence"/>
</dbReference>
<evidence type="ECO:0000313" key="2">
    <source>
        <dbReference type="Proteomes" id="UP000553963"/>
    </source>
</evidence>
<protein>
    <submittedName>
        <fullName evidence="1">Uncharacterized protein YbcV (DUF1398 family)</fullName>
    </submittedName>
</protein>
<name>A0A840AXP5_9HYPH</name>
<reference evidence="1 2" key="1">
    <citation type="submission" date="2020-08" db="EMBL/GenBank/DDBJ databases">
        <title>Genomic Encyclopedia of Type Strains, Phase IV (KMG-IV): sequencing the most valuable type-strain genomes for metagenomic binning, comparative biology and taxonomic classification.</title>
        <authorList>
            <person name="Goeker M."/>
        </authorList>
    </citation>
    <scope>NUCLEOTIDE SEQUENCE [LARGE SCALE GENOMIC DNA]</scope>
    <source>
        <strain evidence="1 2">DSM 25966</strain>
    </source>
</reference>
<dbReference type="InterPro" id="IPR036696">
    <property type="entry name" value="YdfO-like_sf"/>
</dbReference>
<dbReference type="AlphaFoldDB" id="A0A840AXP5"/>
<dbReference type="Pfam" id="PF07166">
    <property type="entry name" value="DUF1398"/>
    <property type="match status" value="1"/>
</dbReference>
<dbReference type="Gene3D" id="3.30.1810.10">
    <property type="entry name" value="YdfO-like"/>
    <property type="match status" value="1"/>
</dbReference>
<dbReference type="InterPro" id="IPR009833">
    <property type="entry name" value="DUF1398"/>
</dbReference>
<dbReference type="RefSeq" id="WP_183401461.1">
    <property type="nucleotide sequence ID" value="NZ_JACIDS010000008.1"/>
</dbReference>
<gene>
    <name evidence="1" type="ORF">GGR25_004885</name>
</gene>
<sequence>MDERMVALARACLDGAVGGTMTFPAVVGQLMQAGFDGYLVDFRRAATTYYLPDGDSADLPMHASAVPVALLFDAARVREAIREAQQQLAGYSYVGFCDKVAAAGCAGYLVSISGRRVLYFGRSGETHTEHFPN</sequence>
<comment type="caution">
    <text evidence="1">The sequence shown here is derived from an EMBL/GenBank/DDBJ whole genome shotgun (WGS) entry which is preliminary data.</text>
</comment>
<dbReference type="SUPFAM" id="SSF160419">
    <property type="entry name" value="YdfO-like"/>
    <property type="match status" value="1"/>
</dbReference>
<proteinExistence type="predicted"/>